<evidence type="ECO:0000313" key="2">
    <source>
        <dbReference type="Proteomes" id="UP001484535"/>
    </source>
</evidence>
<name>A0ABV0CZ84_9SPHN</name>
<accession>A0ABV0CZ84</accession>
<keyword evidence="2" id="KW-1185">Reference proteome</keyword>
<evidence type="ECO:0000313" key="1">
    <source>
        <dbReference type="EMBL" id="MEN7538182.1"/>
    </source>
</evidence>
<proteinExistence type="predicted"/>
<dbReference type="EMBL" id="JBDLBR010000004">
    <property type="protein sequence ID" value="MEN7538182.1"/>
    <property type="molecule type" value="Genomic_DNA"/>
</dbReference>
<dbReference type="RefSeq" id="WP_346785633.1">
    <property type="nucleotide sequence ID" value="NZ_JBDLBR010000004.1"/>
</dbReference>
<dbReference type="Proteomes" id="UP001484535">
    <property type="component" value="Unassembled WGS sequence"/>
</dbReference>
<reference evidence="1 2" key="1">
    <citation type="submission" date="2024-05" db="EMBL/GenBank/DDBJ databases">
        <authorList>
            <person name="Park S."/>
        </authorList>
    </citation>
    <scope>NUCLEOTIDE SEQUENCE [LARGE SCALE GENOMIC DNA]</scope>
    <source>
        <strain evidence="1 2">DGU5</strain>
    </source>
</reference>
<gene>
    <name evidence="1" type="ORF">ABDJ38_13450</name>
</gene>
<sequence length="152" mass="16679">MALSASLLLVAELSTALIGPVRHYERTNSDGSAMERVVIYAKSPSEVEVFKGRNRCADAAWVTGTLDPETGQALELIGGRLTPEVTQRQMAWLSRDDAGSLSLRLDRNDAEASFSAPVGPRWVLYDFDFADLIAIPRIRYCSVKTSVSTCRI</sequence>
<organism evidence="1 2">
    <name type="scientific">Aurantiacibacter flavus</name>
    <dbReference type="NCBI Taxonomy" id="3145232"/>
    <lineage>
        <taxon>Bacteria</taxon>
        <taxon>Pseudomonadati</taxon>
        <taxon>Pseudomonadota</taxon>
        <taxon>Alphaproteobacteria</taxon>
        <taxon>Sphingomonadales</taxon>
        <taxon>Erythrobacteraceae</taxon>
        <taxon>Aurantiacibacter</taxon>
    </lineage>
</organism>
<comment type="caution">
    <text evidence="1">The sequence shown here is derived from an EMBL/GenBank/DDBJ whole genome shotgun (WGS) entry which is preliminary data.</text>
</comment>
<protein>
    <submittedName>
        <fullName evidence="1">Uncharacterized protein</fullName>
    </submittedName>
</protein>